<dbReference type="AlphaFoldDB" id="F6QCP7"/>
<dbReference type="HOGENOM" id="CLU_101141_0_0_1"/>
<reference evidence="1" key="4">
    <citation type="submission" date="2025-09" db="UniProtKB">
        <authorList>
            <consortium name="Ensembl"/>
        </authorList>
    </citation>
    <scope>IDENTIFICATION</scope>
</reference>
<evidence type="ECO:0000313" key="2">
    <source>
        <dbReference type="Proteomes" id="UP000008144"/>
    </source>
</evidence>
<evidence type="ECO:0000313" key="1">
    <source>
        <dbReference type="Ensembl" id="ENSCINP00000016937.3"/>
    </source>
</evidence>
<dbReference type="Gene3D" id="3.10.129.10">
    <property type="entry name" value="Hotdog Thioesterase"/>
    <property type="match status" value="1"/>
</dbReference>
<name>F6QCP7_CIOIN</name>
<proteinExistence type="predicted"/>
<gene>
    <name evidence="1" type="primary">LOC100182373</name>
</gene>
<dbReference type="Proteomes" id="UP000008144">
    <property type="component" value="Chromosome 10"/>
</dbReference>
<accession>F6QCP7</accession>
<organism evidence="1 2">
    <name type="scientific">Ciona intestinalis</name>
    <name type="common">Transparent sea squirt</name>
    <name type="synonym">Ascidia intestinalis</name>
    <dbReference type="NCBI Taxonomy" id="7719"/>
    <lineage>
        <taxon>Eukaryota</taxon>
        <taxon>Metazoa</taxon>
        <taxon>Chordata</taxon>
        <taxon>Tunicata</taxon>
        <taxon>Ascidiacea</taxon>
        <taxon>Phlebobranchia</taxon>
        <taxon>Cionidae</taxon>
        <taxon>Ciona</taxon>
    </lineage>
</organism>
<dbReference type="EMBL" id="EAAA01000496">
    <property type="status" value="NOT_ANNOTATED_CDS"/>
    <property type="molecule type" value="Genomic_DNA"/>
</dbReference>
<reference evidence="1" key="3">
    <citation type="submission" date="2025-08" db="UniProtKB">
        <authorList>
            <consortium name="Ensembl"/>
        </authorList>
    </citation>
    <scope>IDENTIFICATION</scope>
</reference>
<reference evidence="2" key="1">
    <citation type="journal article" date="2002" name="Science">
        <title>The draft genome of Ciona intestinalis: insights into chordate and vertebrate origins.</title>
        <authorList>
            <person name="Dehal P."/>
            <person name="Satou Y."/>
            <person name="Campbell R.K."/>
            <person name="Chapman J."/>
            <person name="Degnan B."/>
            <person name="De Tomaso A."/>
            <person name="Davidson B."/>
            <person name="Di Gregorio A."/>
            <person name="Gelpke M."/>
            <person name="Goodstein D.M."/>
            <person name="Harafuji N."/>
            <person name="Hastings K.E."/>
            <person name="Ho I."/>
            <person name="Hotta K."/>
            <person name="Huang W."/>
            <person name="Kawashima T."/>
            <person name="Lemaire P."/>
            <person name="Martinez D."/>
            <person name="Meinertzhagen I.A."/>
            <person name="Necula S."/>
            <person name="Nonaka M."/>
            <person name="Putnam N."/>
            <person name="Rash S."/>
            <person name="Saiga H."/>
            <person name="Satake M."/>
            <person name="Terry A."/>
            <person name="Yamada L."/>
            <person name="Wang H.G."/>
            <person name="Awazu S."/>
            <person name="Azumi K."/>
            <person name="Boore J."/>
            <person name="Branno M."/>
            <person name="Chin-Bow S."/>
            <person name="DeSantis R."/>
            <person name="Doyle S."/>
            <person name="Francino P."/>
            <person name="Keys D.N."/>
            <person name="Haga S."/>
            <person name="Hayashi H."/>
            <person name="Hino K."/>
            <person name="Imai K.S."/>
            <person name="Inaba K."/>
            <person name="Kano S."/>
            <person name="Kobayashi K."/>
            <person name="Kobayashi M."/>
            <person name="Lee B.I."/>
            <person name="Makabe K.W."/>
            <person name="Manohar C."/>
            <person name="Matassi G."/>
            <person name="Medina M."/>
            <person name="Mochizuki Y."/>
            <person name="Mount S."/>
            <person name="Morishita T."/>
            <person name="Miura S."/>
            <person name="Nakayama A."/>
            <person name="Nishizaka S."/>
            <person name="Nomoto H."/>
            <person name="Ohta F."/>
            <person name="Oishi K."/>
            <person name="Rigoutsos I."/>
            <person name="Sano M."/>
            <person name="Sasaki A."/>
            <person name="Sasakura Y."/>
            <person name="Shoguchi E."/>
            <person name="Shin-i T."/>
            <person name="Spagnuolo A."/>
            <person name="Stainier D."/>
            <person name="Suzuki M.M."/>
            <person name="Tassy O."/>
            <person name="Takatori N."/>
            <person name="Tokuoka M."/>
            <person name="Yagi K."/>
            <person name="Yoshizaki F."/>
            <person name="Wada S."/>
            <person name="Zhang C."/>
            <person name="Hyatt P.D."/>
            <person name="Larimer F."/>
            <person name="Detter C."/>
            <person name="Doggett N."/>
            <person name="Glavina T."/>
            <person name="Hawkins T."/>
            <person name="Richardson P."/>
            <person name="Lucas S."/>
            <person name="Kohara Y."/>
            <person name="Levine M."/>
            <person name="Satoh N."/>
            <person name="Rokhsar D.S."/>
        </authorList>
    </citation>
    <scope>NUCLEOTIDE SEQUENCE [LARGE SCALE GENOMIC DNA]</scope>
</reference>
<dbReference type="OMA" id="ITIADHY"/>
<dbReference type="Ensembl" id="ENSCINT00000016937.3">
    <property type="protein sequence ID" value="ENSCINP00000016937.3"/>
    <property type="gene ID" value="ENSCING00000008294.3"/>
</dbReference>
<dbReference type="GO" id="GO:0047617">
    <property type="term" value="F:fatty acyl-CoA hydrolase activity"/>
    <property type="evidence" value="ECO:0000318"/>
    <property type="project" value="GO_Central"/>
</dbReference>
<dbReference type="InParanoid" id="F6QCP7"/>
<keyword evidence="2" id="KW-1185">Reference proteome</keyword>
<protein>
    <submittedName>
        <fullName evidence="1">Uncharacterized LOC100182373</fullName>
    </submittedName>
</protein>
<reference evidence="1" key="2">
    <citation type="journal article" date="2008" name="Genome Biol.">
        <title>Improved genome assembly and evidence-based global gene model set for the chordate Ciona intestinalis: new insight into intron and operon populations.</title>
        <authorList>
            <person name="Satou Y."/>
            <person name="Mineta K."/>
            <person name="Ogasawara M."/>
            <person name="Sasakura Y."/>
            <person name="Shoguchi E."/>
            <person name="Ueno K."/>
            <person name="Yamada L."/>
            <person name="Matsumoto J."/>
            <person name="Wasserscheid J."/>
            <person name="Dewar K."/>
            <person name="Wiley G.B."/>
            <person name="Macmil S.L."/>
            <person name="Roe B.A."/>
            <person name="Zeller R.W."/>
            <person name="Hastings K.E."/>
            <person name="Lemaire P."/>
            <person name="Lindquist E."/>
            <person name="Endo T."/>
            <person name="Hotta K."/>
            <person name="Inaba K."/>
        </authorList>
    </citation>
    <scope>NUCLEOTIDE SEQUENCE [LARGE SCALE GENOMIC DNA]</scope>
    <source>
        <strain evidence="1">wild type</strain>
    </source>
</reference>
<sequence>MFYSKLLKAASAINRRNFSNEPALWKIANYRFFVPLQTRWRDTGHDGNLADSVYYDTMISLTQSFVSKFNNPGLTEHILTDNYYECRNRLSYPEVPLVGLGVTEVTGSRLKFTVGFFKQKSDQSSIATSPINLDLRGSLLDDNDVITIADHYDNEAAVLGFQATVMKGLDEGIPNALKEAIKLIQMNCSDL</sequence>
<dbReference type="GeneTree" id="ENSGT00730000112394"/>